<feature type="compositionally biased region" description="Low complexity" evidence="1">
    <location>
        <begin position="123"/>
        <end position="136"/>
    </location>
</feature>
<keyword evidence="3" id="KW-1185">Reference proteome</keyword>
<protein>
    <submittedName>
        <fullName evidence="2">Uncharacterized protein</fullName>
    </submittedName>
</protein>
<gene>
    <name evidence="2" type="ORF">BCR33DRAFT_711016</name>
</gene>
<dbReference type="AlphaFoldDB" id="A0A1Y2D3A9"/>
<evidence type="ECO:0000256" key="1">
    <source>
        <dbReference type="SAM" id="MobiDB-lite"/>
    </source>
</evidence>
<comment type="caution">
    <text evidence="2">The sequence shown here is derived from an EMBL/GenBank/DDBJ whole genome shotgun (WGS) entry which is preliminary data.</text>
</comment>
<organism evidence="2 3">
    <name type="scientific">Rhizoclosmatium globosum</name>
    <dbReference type="NCBI Taxonomy" id="329046"/>
    <lineage>
        <taxon>Eukaryota</taxon>
        <taxon>Fungi</taxon>
        <taxon>Fungi incertae sedis</taxon>
        <taxon>Chytridiomycota</taxon>
        <taxon>Chytridiomycota incertae sedis</taxon>
        <taxon>Chytridiomycetes</taxon>
        <taxon>Chytridiales</taxon>
        <taxon>Chytriomycetaceae</taxon>
        <taxon>Rhizoclosmatium</taxon>
    </lineage>
</organism>
<feature type="region of interest" description="Disordered" evidence="1">
    <location>
        <begin position="105"/>
        <end position="137"/>
    </location>
</feature>
<sequence length="217" mass="24182">MQPARSQIPQKIATSTNDMSLLNNFCQRNKVSLSVTYTELNPSRFTCRVAIEKFGTWDSRKAYRHKWEAKSCAAEVACVGVGLKKESDVTRPIVQQVVSVSKTSVPKVHGLPPKPIPLPPKPTSTMTSSSTAIPSTHHISSTPAIQQLPINLQQPSLTAPTTFPYHMIHFGNPGMSQIPYMAYPQAFGSSMNPIQQQYFQPYVQWPQKNQPETKNDE</sequence>
<dbReference type="Proteomes" id="UP000193642">
    <property type="component" value="Unassembled WGS sequence"/>
</dbReference>
<evidence type="ECO:0000313" key="3">
    <source>
        <dbReference type="Proteomes" id="UP000193642"/>
    </source>
</evidence>
<dbReference type="Gene3D" id="3.30.160.20">
    <property type="match status" value="1"/>
</dbReference>
<proteinExistence type="predicted"/>
<name>A0A1Y2D3A9_9FUNG</name>
<feature type="compositionally biased region" description="Pro residues" evidence="1">
    <location>
        <begin position="112"/>
        <end position="122"/>
    </location>
</feature>
<dbReference type="EMBL" id="MCGO01000001">
    <property type="protein sequence ID" value="ORY53624.1"/>
    <property type="molecule type" value="Genomic_DNA"/>
</dbReference>
<evidence type="ECO:0000313" key="2">
    <source>
        <dbReference type="EMBL" id="ORY53624.1"/>
    </source>
</evidence>
<accession>A0A1Y2D3A9</accession>
<reference evidence="2 3" key="1">
    <citation type="submission" date="2016-07" db="EMBL/GenBank/DDBJ databases">
        <title>Pervasive Adenine N6-methylation of Active Genes in Fungi.</title>
        <authorList>
            <consortium name="DOE Joint Genome Institute"/>
            <person name="Mondo S.J."/>
            <person name="Dannebaum R.O."/>
            <person name="Kuo R.C."/>
            <person name="Labutti K."/>
            <person name="Haridas S."/>
            <person name="Kuo A."/>
            <person name="Salamov A."/>
            <person name="Ahrendt S.R."/>
            <person name="Lipzen A."/>
            <person name="Sullivan W."/>
            <person name="Andreopoulos W.B."/>
            <person name="Clum A."/>
            <person name="Lindquist E."/>
            <person name="Daum C."/>
            <person name="Ramamoorthy G.K."/>
            <person name="Gryganskyi A."/>
            <person name="Culley D."/>
            <person name="Magnuson J.K."/>
            <person name="James T.Y."/>
            <person name="O'Malley M.A."/>
            <person name="Stajich J.E."/>
            <person name="Spatafora J.W."/>
            <person name="Visel A."/>
            <person name="Grigoriev I.V."/>
        </authorList>
    </citation>
    <scope>NUCLEOTIDE SEQUENCE [LARGE SCALE GENOMIC DNA]</scope>
    <source>
        <strain evidence="2 3">JEL800</strain>
    </source>
</reference>
<dbReference type="SUPFAM" id="SSF54768">
    <property type="entry name" value="dsRNA-binding domain-like"/>
    <property type="match status" value="1"/>
</dbReference>